<dbReference type="EMBL" id="BAAAKJ010000218">
    <property type="protein sequence ID" value="GAA1399798.1"/>
    <property type="molecule type" value="Genomic_DNA"/>
</dbReference>
<sequence>MRDPPGELGDPGQLPLAEREVQRLAEVPLQHLRVEGLPAGRLLGHLAGLDQREVPGLQEGPVHGRGQPGAPLGEVAADGPDGEDERQPGPLLPHLAQVVHGEALLGRLPQVGAQRRVADQHGRVGLGEHRVQVGRAAEVLRPHPFALLQQQPGEPDGGAAGGAERDPPAVQLGQRQFADDHAGHHRAVAAHGDVREHQQFVRVPQVLHTGDRADVQGSADQLIAQLLRRVLGEVQIEQIAGPGQSPVEGYAVEELNMPDPGPDRGVLLGLPRFRFRYCHCAAPLLFVRLPAGYARRSASPAPPFREAPRHAAPSVTTALRHALSSPQVTPGRHSSRMLALPSVAV</sequence>
<keyword evidence="3" id="KW-1185">Reference proteome</keyword>
<proteinExistence type="predicted"/>
<evidence type="ECO:0000313" key="2">
    <source>
        <dbReference type="EMBL" id="GAA1399798.1"/>
    </source>
</evidence>
<feature type="region of interest" description="Disordered" evidence="1">
    <location>
        <begin position="55"/>
        <end position="91"/>
    </location>
</feature>
<accession>A0ABN1Y7A1</accession>
<protein>
    <submittedName>
        <fullName evidence="2">Uncharacterized protein</fullName>
    </submittedName>
</protein>
<comment type="caution">
    <text evidence="2">The sequence shown here is derived from an EMBL/GenBank/DDBJ whole genome shotgun (WGS) entry which is preliminary data.</text>
</comment>
<evidence type="ECO:0000313" key="3">
    <source>
        <dbReference type="Proteomes" id="UP001499863"/>
    </source>
</evidence>
<organism evidence="2 3">
    <name type="scientific">Kitasatospora putterlickiae</name>
    <dbReference type="NCBI Taxonomy" id="221725"/>
    <lineage>
        <taxon>Bacteria</taxon>
        <taxon>Bacillati</taxon>
        <taxon>Actinomycetota</taxon>
        <taxon>Actinomycetes</taxon>
        <taxon>Kitasatosporales</taxon>
        <taxon>Streptomycetaceae</taxon>
        <taxon>Kitasatospora</taxon>
    </lineage>
</organism>
<evidence type="ECO:0000256" key="1">
    <source>
        <dbReference type="SAM" id="MobiDB-lite"/>
    </source>
</evidence>
<feature type="region of interest" description="Disordered" evidence="1">
    <location>
        <begin position="297"/>
        <end position="316"/>
    </location>
</feature>
<dbReference type="Proteomes" id="UP001499863">
    <property type="component" value="Unassembled WGS sequence"/>
</dbReference>
<feature type="region of interest" description="Disordered" evidence="1">
    <location>
        <begin position="148"/>
        <end position="167"/>
    </location>
</feature>
<reference evidence="2 3" key="1">
    <citation type="journal article" date="2019" name="Int. J. Syst. Evol. Microbiol.">
        <title>The Global Catalogue of Microorganisms (GCM) 10K type strain sequencing project: providing services to taxonomists for standard genome sequencing and annotation.</title>
        <authorList>
            <consortium name="The Broad Institute Genomics Platform"/>
            <consortium name="The Broad Institute Genome Sequencing Center for Infectious Disease"/>
            <person name="Wu L."/>
            <person name="Ma J."/>
        </authorList>
    </citation>
    <scope>NUCLEOTIDE SEQUENCE [LARGE SCALE GENOMIC DNA]</scope>
    <source>
        <strain evidence="2 3">JCM 12393</strain>
    </source>
</reference>
<gene>
    <name evidence="2" type="ORF">GCM10009639_39980</name>
</gene>
<name>A0ABN1Y7A1_9ACTN</name>